<keyword evidence="1" id="KW-0614">Plasmid</keyword>
<evidence type="ECO:0000313" key="2">
    <source>
        <dbReference type="Proteomes" id="UP000002524"/>
    </source>
</evidence>
<dbReference type="KEGG" id="dra:DR_C0035"/>
<dbReference type="PIR" id="E75638">
    <property type="entry name" value="E75638"/>
</dbReference>
<geneLocation type="plasmid" evidence="1 2">
    <name>CP1</name>
</geneLocation>
<dbReference type="AlphaFoldDB" id="Q9RZF5"/>
<keyword evidence="2" id="KW-1185">Reference proteome</keyword>
<organism evidence="1 2">
    <name type="scientific">Deinococcus radiodurans (strain ATCC 13939 / DSM 20539 / JCM 16871 / CCUG 27074 / LMG 4051 / NBRC 15346 / NCIMB 9279 / VKM B-1422 / R1)</name>
    <dbReference type="NCBI Taxonomy" id="243230"/>
    <lineage>
        <taxon>Bacteria</taxon>
        <taxon>Thermotogati</taxon>
        <taxon>Deinococcota</taxon>
        <taxon>Deinococci</taxon>
        <taxon>Deinococcales</taxon>
        <taxon>Deinococcaceae</taxon>
        <taxon>Deinococcus</taxon>
    </lineage>
</organism>
<dbReference type="EMBL" id="AE001827">
    <property type="protein sequence ID" value="AAF12697.1"/>
    <property type="molecule type" value="Genomic_DNA"/>
</dbReference>
<dbReference type="InParanoid" id="Q9RZF5"/>
<proteinExistence type="predicted"/>
<dbReference type="EnsemblBacteria" id="AAF12697">
    <property type="protein sequence ID" value="AAF12697"/>
    <property type="gene ID" value="DR_C0035"/>
</dbReference>
<evidence type="ECO:0000313" key="1">
    <source>
        <dbReference type="EMBL" id="AAF12697.1"/>
    </source>
</evidence>
<dbReference type="Proteomes" id="UP000002524">
    <property type="component" value="Plasmid CP1"/>
</dbReference>
<sequence>MKTISPQVLSSACTSVRYYREEQGCEIRIASKVVFGDDQLACLLDLLLSQVDGATLVKRVHMLIGGKEPAKSVEVALGVLQQLEDEVGITKSVWPNAAPLLAFRNSNGLDATP</sequence>
<dbReference type="RefSeq" id="WP_010884114.1">
    <property type="nucleotide sequence ID" value="NC_000959.1"/>
</dbReference>
<reference evidence="1 2" key="1">
    <citation type="journal article" date="1999" name="Science">
        <title>Genome sequence of the radioresistant bacterium Deinococcus radiodurans R1.</title>
        <authorList>
            <person name="White O."/>
            <person name="Eisen J.A."/>
            <person name="Heidelberg J.F."/>
            <person name="Hickey E.K."/>
            <person name="Peterson J.D."/>
            <person name="Dodson R.J."/>
            <person name="Haft D.H."/>
            <person name="Gwinn M.L."/>
            <person name="Nelson W.C."/>
            <person name="Richardson D.L."/>
            <person name="Moffat K.S."/>
            <person name="Qin H."/>
            <person name="Jiang L."/>
            <person name="Pamphile W."/>
            <person name="Crosby M."/>
            <person name="Shen M."/>
            <person name="Vamathevan J.J."/>
            <person name="Lam P."/>
            <person name="McDonald L."/>
            <person name="Utterback T."/>
            <person name="Zalewski C."/>
            <person name="Makarova K.S."/>
            <person name="Aravind L."/>
            <person name="Daly M.J."/>
            <person name="Minton K.W."/>
            <person name="Fleischmann R.D."/>
            <person name="Ketchum K.A."/>
            <person name="Nelson K.E."/>
            <person name="Salzberg S."/>
            <person name="Smith H.O."/>
            <person name="Venter J.C."/>
            <person name="Fraser C.M."/>
        </authorList>
    </citation>
    <scope>NUCLEOTIDE SEQUENCE [LARGE SCALE GENOMIC DNA]</scope>
    <source>
        <strain evidence="2">ATCC 13939 / DSM 20539 / JCM 16871 / LMG 4051 / NBRC 15346 / NCIMB 9279 / R1 / VKM B-1422</strain>
        <plasmid evidence="2">Plasmid CP1</plasmid>
    </source>
</reference>
<dbReference type="HOGENOM" id="CLU_2129368_0_0_0"/>
<dbReference type="GeneID" id="69519430"/>
<protein>
    <submittedName>
        <fullName evidence="1">Uncharacterized protein</fullName>
    </submittedName>
</protein>
<name>Q9RZF5_DEIRA</name>
<gene>
    <name evidence="1" type="ordered locus">DR_C0035</name>
</gene>
<accession>Q9RZF5</accession>